<feature type="transmembrane region" description="Helical" evidence="6">
    <location>
        <begin position="273"/>
        <end position="299"/>
    </location>
</feature>
<feature type="transmembrane region" description="Helical" evidence="6">
    <location>
        <begin position="319"/>
        <end position="343"/>
    </location>
</feature>
<dbReference type="RefSeq" id="WP_349227249.1">
    <property type="nucleotide sequence ID" value="NZ_JBBNOP010000004.1"/>
</dbReference>
<keyword evidence="3 6" id="KW-0812">Transmembrane</keyword>
<evidence type="ECO:0000256" key="3">
    <source>
        <dbReference type="ARBA" id="ARBA00022692"/>
    </source>
</evidence>
<keyword evidence="2" id="KW-1003">Cell membrane</keyword>
<dbReference type="Proteomes" id="UP001487305">
    <property type="component" value="Unassembled WGS sequence"/>
</dbReference>
<feature type="transmembrane region" description="Helical" evidence="6">
    <location>
        <begin position="55"/>
        <end position="76"/>
    </location>
</feature>
<evidence type="ECO:0000256" key="1">
    <source>
        <dbReference type="ARBA" id="ARBA00004651"/>
    </source>
</evidence>
<evidence type="ECO:0000313" key="8">
    <source>
        <dbReference type="EMBL" id="MEQ3362443.1"/>
    </source>
</evidence>
<dbReference type="Pfam" id="PF02687">
    <property type="entry name" value="FtsX"/>
    <property type="match status" value="1"/>
</dbReference>
<evidence type="ECO:0000313" key="9">
    <source>
        <dbReference type="Proteomes" id="UP001487305"/>
    </source>
</evidence>
<feature type="transmembrane region" description="Helical" evidence="6">
    <location>
        <begin position="194"/>
        <end position="215"/>
    </location>
</feature>
<dbReference type="InterPro" id="IPR003838">
    <property type="entry name" value="ABC3_permease_C"/>
</dbReference>
<comment type="subcellular location">
    <subcellularLocation>
        <location evidence="1">Cell membrane</location>
        <topology evidence="1">Multi-pass membrane protein</topology>
    </subcellularLocation>
</comment>
<evidence type="ECO:0000259" key="7">
    <source>
        <dbReference type="Pfam" id="PF02687"/>
    </source>
</evidence>
<gene>
    <name evidence="8" type="ORF">AAA083_05575</name>
</gene>
<keyword evidence="5 6" id="KW-0472">Membrane</keyword>
<evidence type="ECO:0000256" key="2">
    <source>
        <dbReference type="ARBA" id="ARBA00022475"/>
    </source>
</evidence>
<feature type="transmembrane region" description="Helical" evidence="6">
    <location>
        <begin position="227"/>
        <end position="252"/>
    </location>
</feature>
<sequence length="448" mass="46327">MIRLALSDLRDHAATWVGAFFVAIACGCIGGWIAFLQSTAGSYADPLRTALQNAGSMMLVFSLVAAVAVLASAANLTVSAQRRSYALWQLANVKPRMVSAVVLVQLAVVAIAGAVCGTLLAALSFEPLFPLVFGSRDEIAQLTPYAELSFLPRVWLVVAGVFLCGGLRGARAAGRTPPLAVLREPEPKRMGMTWLRAAAFACLVVCTCWMGSILIGSGVDEAFTWSIFMPPLVVATLVPVAPLVLSALLRAWTSLVPQKRWIAWYLARRAARFGLAASSSVETPVMVGFGLVSGVFSVVAGGVAFLKDQGVTDASGLDASAALLMLGGPVLLCAVGAAVSVVMSSRSRSRDVALLSAVGARPETLVAAAVCEAFIHTVTATLTGAVATIAAGAIVNYAYGWPFFAGLTFGEGLVVSFAGFALVLAATLVPTCMALGQDAAVVIAATQE</sequence>
<evidence type="ECO:0000256" key="5">
    <source>
        <dbReference type="ARBA" id="ARBA00023136"/>
    </source>
</evidence>
<keyword evidence="9" id="KW-1185">Reference proteome</keyword>
<feature type="transmembrane region" description="Helical" evidence="6">
    <location>
        <begin position="154"/>
        <end position="173"/>
    </location>
</feature>
<name>A0ABV1JBI6_9ACTN</name>
<dbReference type="EMBL" id="JBBNOP010000004">
    <property type="protein sequence ID" value="MEQ3362443.1"/>
    <property type="molecule type" value="Genomic_DNA"/>
</dbReference>
<evidence type="ECO:0000256" key="6">
    <source>
        <dbReference type="SAM" id="Phobius"/>
    </source>
</evidence>
<feature type="transmembrane region" description="Helical" evidence="6">
    <location>
        <begin position="12"/>
        <end position="35"/>
    </location>
</feature>
<feature type="transmembrane region" description="Helical" evidence="6">
    <location>
        <begin position="97"/>
        <end position="123"/>
    </location>
</feature>
<reference evidence="8 9" key="1">
    <citation type="submission" date="2024-04" db="EMBL/GenBank/DDBJ databases">
        <title>Human intestinal bacterial collection.</title>
        <authorList>
            <person name="Pauvert C."/>
            <person name="Hitch T.C.A."/>
            <person name="Clavel T."/>
        </authorList>
    </citation>
    <scope>NUCLEOTIDE SEQUENCE [LARGE SCALE GENOMIC DNA]</scope>
    <source>
        <strain evidence="8 9">CLA-KB-H42</strain>
    </source>
</reference>
<feature type="domain" description="ABC3 transporter permease C-terminal" evidence="7">
    <location>
        <begin position="330"/>
        <end position="436"/>
    </location>
</feature>
<comment type="caution">
    <text evidence="8">The sequence shown here is derived from an EMBL/GenBank/DDBJ whole genome shotgun (WGS) entry which is preliminary data.</text>
</comment>
<feature type="transmembrane region" description="Helical" evidence="6">
    <location>
        <begin position="364"/>
        <end position="397"/>
    </location>
</feature>
<dbReference type="PROSITE" id="PS51257">
    <property type="entry name" value="PROKAR_LIPOPROTEIN"/>
    <property type="match status" value="1"/>
</dbReference>
<accession>A0ABV1JBI6</accession>
<evidence type="ECO:0000256" key="4">
    <source>
        <dbReference type="ARBA" id="ARBA00022989"/>
    </source>
</evidence>
<organism evidence="8 9">
    <name type="scientific">Raoultibacter massiliensis</name>
    <dbReference type="NCBI Taxonomy" id="1852371"/>
    <lineage>
        <taxon>Bacteria</taxon>
        <taxon>Bacillati</taxon>
        <taxon>Actinomycetota</taxon>
        <taxon>Coriobacteriia</taxon>
        <taxon>Eggerthellales</taxon>
        <taxon>Eggerthellaceae</taxon>
        <taxon>Raoultibacter</taxon>
    </lineage>
</organism>
<protein>
    <submittedName>
        <fullName evidence="8">FtsX-like permease family protein</fullName>
    </submittedName>
</protein>
<proteinExistence type="predicted"/>
<feature type="transmembrane region" description="Helical" evidence="6">
    <location>
        <begin position="403"/>
        <end position="429"/>
    </location>
</feature>
<keyword evidence="4 6" id="KW-1133">Transmembrane helix</keyword>